<accession>A0ABU1LS54</accession>
<organism evidence="4 5">
    <name type="scientific">Paraburkholderia terricola</name>
    <dbReference type="NCBI Taxonomy" id="169427"/>
    <lineage>
        <taxon>Bacteria</taxon>
        <taxon>Pseudomonadati</taxon>
        <taxon>Pseudomonadota</taxon>
        <taxon>Betaproteobacteria</taxon>
        <taxon>Burkholderiales</taxon>
        <taxon>Burkholderiaceae</taxon>
        <taxon>Paraburkholderia</taxon>
    </lineage>
</organism>
<dbReference type="CDD" id="cd02224">
    <property type="entry name" value="cupin_SPO2919-like"/>
    <property type="match status" value="1"/>
</dbReference>
<reference evidence="4 5" key="1">
    <citation type="submission" date="2023-07" db="EMBL/GenBank/DDBJ databases">
        <title>Sorghum-associated microbial communities from plants grown in Nebraska, USA.</title>
        <authorList>
            <person name="Schachtman D."/>
        </authorList>
    </citation>
    <scope>NUCLEOTIDE SEQUENCE [LARGE SCALE GENOMIC DNA]</scope>
    <source>
        <strain evidence="4 5">DS1316</strain>
    </source>
</reference>
<feature type="region of interest" description="Disordered" evidence="2">
    <location>
        <begin position="1"/>
        <end position="24"/>
    </location>
</feature>
<evidence type="ECO:0000256" key="2">
    <source>
        <dbReference type="SAM" id="MobiDB-lite"/>
    </source>
</evidence>
<dbReference type="PANTHER" id="PTHR35848">
    <property type="entry name" value="OXALATE-BINDING PROTEIN"/>
    <property type="match status" value="1"/>
</dbReference>
<dbReference type="Pfam" id="PF07883">
    <property type="entry name" value="Cupin_2"/>
    <property type="match status" value="1"/>
</dbReference>
<dbReference type="InterPro" id="IPR051610">
    <property type="entry name" value="GPI/OXD"/>
</dbReference>
<name>A0ABU1LS54_9BURK</name>
<evidence type="ECO:0000313" key="4">
    <source>
        <dbReference type="EMBL" id="MDR6409365.1"/>
    </source>
</evidence>
<feature type="compositionally biased region" description="Low complexity" evidence="2">
    <location>
        <begin position="7"/>
        <end position="17"/>
    </location>
</feature>
<evidence type="ECO:0000256" key="1">
    <source>
        <dbReference type="ARBA" id="ARBA00022723"/>
    </source>
</evidence>
<proteinExistence type="predicted"/>
<comment type="caution">
    <text evidence="4">The sequence shown here is derived from an EMBL/GenBank/DDBJ whole genome shotgun (WGS) entry which is preliminary data.</text>
</comment>
<dbReference type="InterPro" id="IPR011051">
    <property type="entry name" value="RmlC_Cupin_sf"/>
</dbReference>
<feature type="domain" description="Cupin type-2" evidence="3">
    <location>
        <begin position="118"/>
        <end position="189"/>
    </location>
</feature>
<dbReference type="Proteomes" id="UP001264340">
    <property type="component" value="Unassembled WGS sequence"/>
</dbReference>
<keyword evidence="5" id="KW-1185">Reference proteome</keyword>
<dbReference type="InterPro" id="IPR014710">
    <property type="entry name" value="RmlC-like_jellyroll"/>
</dbReference>
<dbReference type="InterPro" id="IPR013096">
    <property type="entry name" value="Cupin_2"/>
</dbReference>
<dbReference type="SUPFAM" id="SSF51182">
    <property type="entry name" value="RmlC-like cupins"/>
    <property type="match status" value="1"/>
</dbReference>
<keyword evidence="1" id="KW-0479">Metal-binding</keyword>
<evidence type="ECO:0000259" key="3">
    <source>
        <dbReference type="Pfam" id="PF07883"/>
    </source>
</evidence>
<gene>
    <name evidence="4" type="ORF">J2804_002769</name>
</gene>
<dbReference type="Gene3D" id="2.60.120.10">
    <property type="entry name" value="Jelly Rolls"/>
    <property type="match status" value="1"/>
</dbReference>
<sequence>MKPVDQGVGLSSHSSGHVQRRLIGKDEYRKRRGSCVRSIPTAHIRNTARRELILSFPRAAIIDVRPEGDQPMSRPDFIKHWTELEEPDPHSYRGDTEPMALDAPLSAALGITRIGIHHVRLLPGRRTSYPHAESTEQEFVYVLEGKPDVWIDGVLHPIAEGDSVAFPAGTGICHTFINNTKDEVRLMVIGERPRDDNRIRYPLNEAHELTRADRWVDWPTRPLGDHNGMPD</sequence>
<dbReference type="EMBL" id="JAVDRP010000004">
    <property type="protein sequence ID" value="MDR6409365.1"/>
    <property type="molecule type" value="Genomic_DNA"/>
</dbReference>
<protein>
    <submittedName>
        <fullName evidence="4">Cupin superfamily protein</fullName>
    </submittedName>
</protein>
<dbReference type="PANTHER" id="PTHR35848:SF9">
    <property type="entry name" value="SLL1358 PROTEIN"/>
    <property type="match status" value="1"/>
</dbReference>
<evidence type="ECO:0000313" key="5">
    <source>
        <dbReference type="Proteomes" id="UP001264340"/>
    </source>
</evidence>